<evidence type="ECO:0000313" key="4">
    <source>
        <dbReference type="Proteomes" id="UP000466024"/>
    </source>
</evidence>
<protein>
    <recommendedName>
        <fullName evidence="2">Alpha 1,4-glycosyltransferase domain-containing protein</fullName>
    </recommendedName>
</protein>
<evidence type="ECO:0000259" key="2">
    <source>
        <dbReference type="Pfam" id="PF04572"/>
    </source>
</evidence>
<evidence type="ECO:0000256" key="1">
    <source>
        <dbReference type="ARBA" id="ARBA00022679"/>
    </source>
</evidence>
<organism evidence="3 4">
    <name type="scientific">Salinicola corii</name>
    <dbReference type="NCBI Taxonomy" id="2606937"/>
    <lineage>
        <taxon>Bacteria</taxon>
        <taxon>Pseudomonadati</taxon>
        <taxon>Pseudomonadota</taxon>
        <taxon>Gammaproteobacteria</taxon>
        <taxon>Oceanospirillales</taxon>
        <taxon>Halomonadaceae</taxon>
        <taxon>Salinicola</taxon>
    </lineage>
</organism>
<name>A0A640WFI6_9GAMM</name>
<dbReference type="InterPro" id="IPR007652">
    <property type="entry name" value="A1-4-GlycosylTfrase_dom"/>
</dbReference>
<dbReference type="PANTHER" id="PTHR12042:SF21">
    <property type="entry name" value="ALPHA1,4-GALACTOSYLTRANSFERASE 1-RELATED"/>
    <property type="match status" value="1"/>
</dbReference>
<dbReference type="RefSeq" id="WP_149434598.1">
    <property type="nucleotide sequence ID" value="NZ_VTPX01000003.1"/>
</dbReference>
<dbReference type="Pfam" id="PF04572">
    <property type="entry name" value="Gb3_synth"/>
    <property type="match status" value="1"/>
</dbReference>
<keyword evidence="1" id="KW-0808">Transferase</keyword>
<dbReference type="InterPro" id="IPR051981">
    <property type="entry name" value="Glycosyltransf_32"/>
</dbReference>
<dbReference type="Proteomes" id="UP000466024">
    <property type="component" value="Unassembled WGS sequence"/>
</dbReference>
<proteinExistence type="predicted"/>
<dbReference type="PANTHER" id="PTHR12042">
    <property type="entry name" value="LACTOSYLCERAMIDE 4-ALPHA-GALACTOSYLTRANSFERASE ALPHA- 1,4-GALACTOSYLTRANSFERASE"/>
    <property type="match status" value="1"/>
</dbReference>
<keyword evidence="4" id="KW-1185">Reference proteome</keyword>
<evidence type="ECO:0000313" key="3">
    <source>
        <dbReference type="EMBL" id="KAA0019005.1"/>
    </source>
</evidence>
<reference evidence="3 4" key="1">
    <citation type="submission" date="2019-08" db="EMBL/GenBank/DDBJ databases">
        <title>Bioinformatics analysis of the strain L3 and L5.</title>
        <authorList>
            <person name="Li X."/>
        </authorList>
    </citation>
    <scope>NUCLEOTIDE SEQUENCE [LARGE SCALE GENOMIC DNA]</scope>
    <source>
        <strain evidence="3 4">L3</strain>
    </source>
</reference>
<dbReference type="SUPFAM" id="SSF53448">
    <property type="entry name" value="Nucleotide-diphospho-sugar transferases"/>
    <property type="match status" value="1"/>
</dbReference>
<gene>
    <name evidence="3" type="ORF">F0A16_06510</name>
</gene>
<dbReference type="GO" id="GO:0016758">
    <property type="term" value="F:hexosyltransferase activity"/>
    <property type="evidence" value="ECO:0007669"/>
    <property type="project" value="TreeGrafter"/>
</dbReference>
<dbReference type="AlphaFoldDB" id="A0A640WFI6"/>
<dbReference type="Gene3D" id="3.90.550.20">
    <property type="match status" value="1"/>
</dbReference>
<sequence length="247" mass="28680">MAVFQSFWHGEELPEFVKIAINSFLAHGHEYHLYSYREFEIPAGAIGIDAREILEESEIFYYRNEDGSRGSIAAFADLFRYELLSRVGGWWVDADVLCRCRPGVLPPGELFFGWEDEERICNAILKFPIGHPILEELKEKCRAAGTDALEWGQVGPYLLTAIAKGHSITHLAYPPAYAYPVHWREYQYYVRRADTKQVQHKLRGTPFVHLWQEMFRNDETLSLEVPEEGSFWMRMSKRYGDQSGRGH</sequence>
<dbReference type="InterPro" id="IPR029044">
    <property type="entry name" value="Nucleotide-diphossugar_trans"/>
</dbReference>
<accession>A0A640WFI6</accession>
<feature type="domain" description="Alpha 1,4-glycosyltransferase" evidence="2">
    <location>
        <begin position="128"/>
        <end position="217"/>
    </location>
</feature>
<dbReference type="GO" id="GO:0016020">
    <property type="term" value="C:membrane"/>
    <property type="evidence" value="ECO:0007669"/>
    <property type="project" value="GOC"/>
</dbReference>
<dbReference type="GO" id="GO:0006688">
    <property type="term" value="P:glycosphingolipid biosynthetic process"/>
    <property type="evidence" value="ECO:0007669"/>
    <property type="project" value="TreeGrafter"/>
</dbReference>
<comment type="caution">
    <text evidence="3">The sequence shown here is derived from an EMBL/GenBank/DDBJ whole genome shotgun (WGS) entry which is preliminary data.</text>
</comment>
<dbReference type="EMBL" id="VTPX01000003">
    <property type="protein sequence ID" value="KAA0019005.1"/>
    <property type="molecule type" value="Genomic_DNA"/>
</dbReference>